<sequence length="136" mass="15495">MNAVHIRDQKHELTSSRDSGVYLRYKHNFKGYYTATNTHKEAATIPITKATPDSPAKVDTPVEVDEDQEIPSKPMEAGYGTAPPHIKLLGTDKLEEMKPPPPFPQRLKKQNQEYQFKKFFAILKQLHINLPLVEAL</sequence>
<keyword evidence="3" id="KW-1185">Reference proteome</keyword>
<protein>
    <recommendedName>
        <fullName evidence="4">Reverse transcriptase domain-containing protein</fullName>
    </recommendedName>
</protein>
<gene>
    <name evidence="2" type="ORF">V6N12_038493</name>
</gene>
<feature type="region of interest" description="Disordered" evidence="1">
    <location>
        <begin position="49"/>
        <end position="86"/>
    </location>
</feature>
<name>A0ABR2BHT0_9ROSI</name>
<reference evidence="2 3" key="1">
    <citation type="journal article" date="2024" name="G3 (Bethesda)">
        <title>Genome assembly of Hibiscus sabdariffa L. provides insights into metabolisms of medicinal natural products.</title>
        <authorList>
            <person name="Kim T."/>
        </authorList>
    </citation>
    <scope>NUCLEOTIDE SEQUENCE [LARGE SCALE GENOMIC DNA]</scope>
    <source>
        <strain evidence="2">TK-2024</strain>
        <tissue evidence="2">Old leaves</tissue>
    </source>
</reference>
<organism evidence="2 3">
    <name type="scientific">Hibiscus sabdariffa</name>
    <name type="common">roselle</name>
    <dbReference type="NCBI Taxonomy" id="183260"/>
    <lineage>
        <taxon>Eukaryota</taxon>
        <taxon>Viridiplantae</taxon>
        <taxon>Streptophyta</taxon>
        <taxon>Embryophyta</taxon>
        <taxon>Tracheophyta</taxon>
        <taxon>Spermatophyta</taxon>
        <taxon>Magnoliopsida</taxon>
        <taxon>eudicotyledons</taxon>
        <taxon>Gunneridae</taxon>
        <taxon>Pentapetalae</taxon>
        <taxon>rosids</taxon>
        <taxon>malvids</taxon>
        <taxon>Malvales</taxon>
        <taxon>Malvaceae</taxon>
        <taxon>Malvoideae</taxon>
        <taxon>Hibiscus</taxon>
    </lineage>
</organism>
<evidence type="ECO:0000313" key="3">
    <source>
        <dbReference type="Proteomes" id="UP001472677"/>
    </source>
</evidence>
<proteinExistence type="predicted"/>
<evidence type="ECO:0008006" key="4">
    <source>
        <dbReference type="Google" id="ProtNLM"/>
    </source>
</evidence>
<accession>A0ABR2BHT0</accession>
<dbReference type="Proteomes" id="UP001472677">
    <property type="component" value="Unassembled WGS sequence"/>
</dbReference>
<dbReference type="EMBL" id="JBBPBM010000115">
    <property type="protein sequence ID" value="KAK8506674.1"/>
    <property type="molecule type" value="Genomic_DNA"/>
</dbReference>
<comment type="caution">
    <text evidence="2">The sequence shown here is derived from an EMBL/GenBank/DDBJ whole genome shotgun (WGS) entry which is preliminary data.</text>
</comment>
<evidence type="ECO:0000256" key="1">
    <source>
        <dbReference type="SAM" id="MobiDB-lite"/>
    </source>
</evidence>
<evidence type="ECO:0000313" key="2">
    <source>
        <dbReference type="EMBL" id="KAK8506674.1"/>
    </source>
</evidence>